<dbReference type="EMBL" id="JAKELO010000002">
    <property type="protein sequence ID" value="MDE4907396.1"/>
    <property type="molecule type" value="Genomic_DNA"/>
</dbReference>
<dbReference type="AlphaFoldDB" id="A0A9Q4KRY4"/>
<accession>A0A9Q4KRY4</accession>
<protein>
    <submittedName>
        <fullName evidence="2">DUF5806 family protein</fullName>
    </submittedName>
</protein>
<proteinExistence type="predicted"/>
<reference evidence="2" key="1">
    <citation type="submission" date="2022-01" db="EMBL/GenBank/DDBJ databases">
        <title>Draft genome of Methanogenium marinum DSM 15558.</title>
        <authorList>
            <person name="Chen S.-C."/>
            <person name="You Y.-T."/>
        </authorList>
    </citation>
    <scope>NUCLEOTIDE SEQUENCE</scope>
    <source>
        <strain evidence="2">DSM 15558</strain>
    </source>
</reference>
<feature type="compositionally biased region" description="Basic and acidic residues" evidence="1">
    <location>
        <begin position="45"/>
        <end position="61"/>
    </location>
</feature>
<gene>
    <name evidence="2" type="ORF">L0665_02015</name>
</gene>
<organism evidence="2 3">
    <name type="scientific">Methanogenium marinum</name>
    <dbReference type="NCBI Taxonomy" id="348610"/>
    <lineage>
        <taxon>Archaea</taxon>
        <taxon>Methanobacteriati</taxon>
        <taxon>Methanobacteriota</taxon>
        <taxon>Stenosarchaea group</taxon>
        <taxon>Methanomicrobia</taxon>
        <taxon>Methanomicrobiales</taxon>
        <taxon>Methanomicrobiaceae</taxon>
        <taxon>Methanogenium</taxon>
    </lineage>
</organism>
<feature type="compositionally biased region" description="Low complexity" evidence="1">
    <location>
        <begin position="66"/>
        <end position="77"/>
    </location>
</feature>
<evidence type="ECO:0000313" key="3">
    <source>
        <dbReference type="Proteomes" id="UP001143747"/>
    </source>
</evidence>
<dbReference type="Pfam" id="PF19122">
    <property type="entry name" value="DUF5806"/>
    <property type="match status" value="1"/>
</dbReference>
<feature type="compositionally biased region" description="Polar residues" evidence="1">
    <location>
        <begin position="35"/>
        <end position="44"/>
    </location>
</feature>
<sequence>MVVEGNLPENGDGQNDSSEPEEVTPREEQHEPVALTNTNSVKSTENSDERITGNENIRDTPEEPTETIPPEATPTPEEIVDDPTSVMSDQSYLDIQEKVQAILGFNADMPALMPGRPPLSPEDEERINKYRKFQKVDGAAYRRVNQFLRKHTYVTAREWAIARLCADFSTRGGAEMTFIGENLPDLVPFMTDTYSPQAVNQARSSFKRKVRKSGATFFYGALCGFFTADELDDILFESSEVARFLLEVEGTSIDIDDEIDIEDRITDVMREVAEAASMIRNREPPIPDEEKEQKKETQTDGEDI</sequence>
<comment type="caution">
    <text evidence="2">The sequence shown here is derived from an EMBL/GenBank/DDBJ whole genome shotgun (WGS) entry which is preliminary data.</text>
</comment>
<feature type="region of interest" description="Disordered" evidence="1">
    <location>
        <begin position="1"/>
        <end position="82"/>
    </location>
</feature>
<evidence type="ECO:0000256" key="1">
    <source>
        <dbReference type="SAM" id="MobiDB-lite"/>
    </source>
</evidence>
<keyword evidence="3" id="KW-1185">Reference proteome</keyword>
<feature type="region of interest" description="Disordered" evidence="1">
    <location>
        <begin position="276"/>
        <end position="304"/>
    </location>
</feature>
<name>A0A9Q4KRY4_9EURY</name>
<evidence type="ECO:0000313" key="2">
    <source>
        <dbReference type="EMBL" id="MDE4907396.1"/>
    </source>
</evidence>
<dbReference type="RefSeq" id="WP_274924048.1">
    <property type="nucleotide sequence ID" value="NZ_JAKELO010000002.1"/>
</dbReference>
<dbReference type="InterPro" id="IPR043829">
    <property type="entry name" value="DUF5806"/>
</dbReference>
<dbReference type="Proteomes" id="UP001143747">
    <property type="component" value="Unassembled WGS sequence"/>
</dbReference>